<keyword evidence="1" id="KW-1133">Transmembrane helix</keyword>
<evidence type="ECO:0000256" key="1">
    <source>
        <dbReference type="SAM" id="Phobius"/>
    </source>
</evidence>
<organism evidence="2 3">
    <name type="scientific">Metabacillus herbersteinensis</name>
    <dbReference type="NCBI Taxonomy" id="283816"/>
    <lineage>
        <taxon>Bacteria</taxon>
        <taxon>Bacillati</taxon>
        <taxon>Bacillota</taxon>
        <taxon>Bacilli</taxon>
        <taxon>Bacillales</taxon>
        <taxon>Bacillaceae</taxon>
        <taxon>Metabacillus</taxon>
    </lineage>
</organism>
<dbReference type="RefSeq" id="WP_378939564.1">
    <property type="nucleotide sequence ID" value="NZ_JBHLVO010000051.1"/>
</dbReference>
<evidence type="ECO:0008006" key="4">
    <source>
        <dbReference type="Google" id="ProtNLM"/>
    </source>
</evidence>
<feature type="transmembrane region" description="Helical" evidence="1">
    <location>
        <begin position="21"/>
        <end position="42"/>
    </location>
</feature>
<keyword evidence="3" id="KW-1185">Reference proteome</keyword>
<name>A0ABV6GNA7_9BACI</name>
<reference evidence="2 3" key="1">
    <citation type="submission" date="2024-09" db="EMBL/GenBank/DDBJ databases">
        <authorList>
            <person name="Sun Q."/>
            <person name="Mori K."/>
        </authorList>
    </citation>
    <scope>NUCLEOTIDE SEQUENCE [LARGE SCALE GENOMIC DNA]</scope>
    <source>
        <strain evidence="2 3">CCM 7228</strain>
    </source>
</reference>
<keyword evidence="1" id="KW-0472">Membrane</keyword>
<proteinExistence type="predicted"/>
<protein>
    <recommendedName>
        <fullName evidence="4">Spore coat protein</fullName>
    </recommendedName>
</protein>
<sequence length="115" mass="12129">MNPYMMRYDIRRPYYGYGRSPFFFGGPFIGGLFGGLVGSAVFNYSRPRPYYPPYPYYGGGSPYGGSPYGGSPYGGSPYGGSPYGGSPYGGSPYGGSPYGGSPYGGFPYGGGYPPK</sequence>
<keyword evidence="1" id="KW-0812">Transmembrane</keyword>
<dbReference type="EMBL" id="JBHLVO010000051">
    <property type="protein sequence ID" value="MFC0274881.1"/>
    <property type="molecule type" value="Genomic_DNA"/>
</dbReference>
<evidence type="ECO:0000313" key="3">
    <source>
        <dbReference type="Proteomes" id="UP001589854"/>
    </source>
</evidence>
<accession>A0ABV6GNA7</accession>
<gene>
    <name evidence="2" type="ORF">ACFFIX_26605</name>
</gene>
<dbReference type="Proteomes" id="UP001589854">
    <property type="component" value="Unassembled WGS sequence"/>
</dbReference>
<comment type="caution">
    <text evidence="2">The sequence shown here is derived from an EMBL/GenBank/DDBJ whole genome shotgun (WGS) entry which is preliminary data.</text>
</comment>
<evidence type="ECO:0000313" key="2">
    <source>
        <dbReference type="EMBL" id="MFC0274881.1"/>
    </source>
</evidence>